<keyword evidence="2" id="KW-1185">Reference proteome</keyword>
<dbReference type="OrthoDB" id="770364at2"/>
<dbReference type="RefSeq" id="WP_073227123.1">
    <property type="nucleotide sequence ID" value="NZ_FQUQ01000001.1"/>
</dbReference>
<dbReference type="STRING" id="288992.SAMN04488522_101573"/>
<evidence type="ECO:0000313" key="1">
    <source>
        <dbReference type="EMBL" id="SHE56465.1"/>
    </source>
</evidence>
<accession>A0A1M4UIH0</accession>
<gene>
    <name evidence="1" type="ORF">SAMN04488522_101573</name>
</gene>
<dbReference type="AlphaFoldDB" id="A0A1M4UIH0"/>
<sequence>MIRIEKEKIIIEIDHLENYEHEFIEDLQFDLIQLMNCVHILKVVHEPDLIVNSSLLSIALLQRALMPSVCQMKQIYPFPGTDPNQTENEEETI</sequence>
<name>A0A1M4UIH0_9SPHI</name>
<proteinExistence type="predicted"/>
<organism evidence="1 2">
    <name type="scientific">Pedobacter caeni</name>
    <dbReference type="NCBI Taxonomy" id="288992"/>
    <lineage>
        <taxon>Bacteria</taxon>
        <taxon>Pseudomonadati</taxon>
        <taxon>Bacteroidota</taxon>
        <taxon>Sphingobacteriia</taxon>
        <taxon>Sphingobacteriales</taxon>
        <taxon>Sphingobacteriaceae</taxon>
        <taxon>Pedobacter</taxon>
    </lineage>
</organism>
<reference evidence="2" key="1">
    <citation type="submission" date="2016-11" db="EMBL/GenBank/DDBJ databases">
        <authorList>
            <person name="Varghese N."/>
            <person name="Submissions S."/>
        </authorList>
    </citation>
    <scope>NUCLEOTIDE SEQUENCE [LARGE SCALE GENOMIC DNA]</scope>
    <source>
        <strain evidence="2">DSM 16990</strain>
    </source>
</reference>
<protein>
    <submittedName>
        <fullName evidence="1">Uncharacterized protein</fullName>
    </submittedName>
</protein>
<evidence type="ECO:0000313" key="2">
    <source>
        <dbReference type="Proteomes" id="UP000184287"/>
    </source>
</evidence>
<dbReference type="EMBL" id="FQUQ01000001">
    <property type="protein sequence ID" value="SHE56465.1"/>
    <property type="molecule type" value="Genomic_DNA"/>
</dbReference>
<dbReference type="Proteomes" id="UP000184287">
    <property type="component" value="Unassembled WGS sequence"/>
</dbReference>